<accession>A0A2R5L9C3</accession>
<dbReference type="InterPro" id="IPR023214">
    <property type="entry name" value="HAD_sf"/>
</dbReference>
<dbReference type="InterPro" id="IPR011949">
    <property type="entry name" value="HAD-SF_hydro_IA_REG-2-like"/>
</dbReference>
<dbReference type="PANTHER" id="PTHR46191">
    <property type="match status" value="1"/>
</dbReference>
<dbReference type="InterPro" id="IPR044924">
    <property type="entry name" value="HAD-SF_hydro_IA_REG-2-like_cap"/>
</dbReference>
<dbReference type="InterPro" id="IPR036412">
    <property type="entry name" value="HAD-like_sf"/>
</dbReference>
<sequence>MVSRVRLVTFDATNTLLKFKTSVGQAYSDAALLHGLSTDPKIVSASFKREWKKMVKEYPNFGCNSGRTSKEWWSELVHRTFVGSGCTGVCDAKISSISNHLFESYKTSQCWSVEEGSEEVLQKLKRSGHKIGMISNTDERLDGILKHMKLRHYFDFVIASSVVGVEKPSKEIFALALAEASVGDDIHPCEALHVGDDVELDYCASKNAGWNAVLLVDGKSHKSTKAIEGFVDPADIVYKLSDIDKKVFTESQQNLISTH</sequence>
<proteinExistence type="predicted"/>
<name>A0A2R5L9C3_9ACAR</name>
<dbReference type="SFLD" id="SFLDG01129">
    <property type="entry name" value="C1.5:_HAD__Beta-PGM__Phosphata"/>
    <property type="match status" value="1"/>
</dbReference>
<organism evidence="1">
    <name type="scientific">Ornithodoros turicata</name>
    <dbReference type="NCBI Taxonomy" id="34597"/>
    <lineage>
        <taxon>Eukaryota</taxon>
        <taxon>Metazoa</taxon>
        <taxon>Ecdysozoa</taxon>
        <taxon>Arthropoda</taxon>
        <taxon>Chelicerata</taxon>
        <taxon>Arachnida</taxon>
        <taxon>Acari</taxon>
        <taxon>Parasitiformes</taxon>
        <taxon>Ixodida</taxon>
        <taxon>Ixodoidea</taxon>
        <taxon>Argasidae</taxon>
        <taxon>Ornithodorinae</taxon>
        <taxon>Ornithodoros</taxon>
    </lineage>
</organism>
<dbReference type="Pfam" id="PF00702">
    <property type="entry name" value="Hydrolase"/>
    <property type="match status" value="1"/>
</dbReference>
<dbReference type="Gene3D" id="1.10.150.720">
    <property type="entry name" value="Haloacid dehalogenase-like hydrolase"/>
    <property type="match status" value="1"/>
</dbReference>
<dbReference type="GO" id="GO:0005634">
    <property type="term" value="C:nucleus"/>
    <property type="evidence" value="ECO:0007669"/>
    <property type="project" value="TreeGrafter"/>
</dbReference>
<reference evidence="1" key="1">
    <citation type="submission" date="2018-03" db="EMBL/GenBank/DDBJ databases">
        <title>The relapsing fever spirochete Borrelia turicatae persists in the highly oxidative environment of its soft-bodied tick vector.</title>
        <authorList>
            <person name="Bourret T.J."/>
            <person name="Boyle W.K."/>
            <person name="Valenzuela J.G."/>
            <person name="Oliveira F."/>
            <person name="Lopez J.E."/>
        </authorList>
    </citation>
    <scope>NUCLEOTIDE SEQUENCE</scope>
    <source>
        <strain evidence="1">Kansas strain/isolate</strain>
        <tissue evidence="1">Salivary glands</tissue>
    </source>
</reference>
<dbReference type="PRINTS" id="PR00413">
    <property type="entry name" value="HADHALOGNASE"/>
</dbReference>
<dbReference type="NCBIfam" id="TIGR01549">
    <property type="entry name" value="HAD-SF-IA-v1"/>
    <property type="match status" value="1"/>
</dbReference>
<dbReference type="SUPFAM" id="SSF56784">
    <property type="entry name" value="HAD-like"/>
    <property type="match status" value="1"/>
</dbReference>
<protein>
    <recommendedName>
        <fullName evidence="2">Reg-2-like protein</fullName>
    </recommendedName>
</protein>
<dbReference type="EMBL" id="GGLE01001968">
    <property type="protein sequence ID" value="MBY06094.1"/>
    <property type="molecule type" value="Transcribed_RNA"/>
</dbReference>
<evidence type="ECO:0008006" key="2">
    <source>
        <dbReference type="Google" id="ProtNLM"/>
    </source>
</evidence>
<dbReference type="Gene3D" id="3.40.50.1000">
    <property type="entry name" value="HAD superfamily/HAD-like"/>
    <property type="match status" value="1"/>
</dbReference>
<dbReference type="PANTHER" id="PTHR46191:SF2">
    <property type="entry name" value="HALOACID DEHALOGENASE-LIKE HYDROLASE DOMAIN-CONTAINING PROTEIN 3"/>
    <property type="match status" value="1"/>
</dbReference>
<evidence type="ECO:0000313" key="1">
    <source>
        <dbReference type="EMBL" id="MBY06094.1"/>
    </source>
</evidence>
<dbReference type="SFLD" id="SFLDS00003">
    <property type="entry name" value="Haloacid_Dehalogenase"/>
    <property type="match status" value="1"/>
</dbReference>
<dbReference type="NCBIfam" id="TIGR02252">
    <property type="entry name" value="DREG-2"/>
    <property type="match status" value="1"/>
</dbReference>
<dbReference type="InterPro" id="IPR006439">
    <property type="entry name" value="HAD-SF_hydro_IA"/>
</dbReference>
<dbReference type="InterPro" id="IPR051828">
    <property type="entry name" value="HAD-like_hydrolase_domain"/>
</dbReference>
<dbReference type="AlphaFoldDB" id="A0A2R5L9C3"/>